<organism evidence="3 4">
    <name type="scientific">Photobacterium sanguinicancri</name>
    <dbReference type="NCBI Taxonomy" id="875932"/>
    <lineage>
        <taxon>Bacteria</taxon>
        <taxon>Pseudomonadati</taxon>
        <taxon>Pseudomonadota</taxon>
        <taxon>Gammaproteobacteria</taxon>
        <taxon>Vibrionales</taxon>
        <taxon>Vibrionaceae</taxon>
        <taxon>Photobacterium</taxon>
    </lineage>
</organism>
<feature type="region of interest" description="Disordered" evidence="2">
    <location>
        <begin position="93"/>
        <end position="132"/>
    </location>
</feature>
<protein>
    <submittedName>
        <fullName evidence="3">Uncharacterized protein</fullName>
    </submittedName>
</protein>
<keyword evidence="1" id="KW-0175">Coiled coil</keyword>
<evidence type="ECO:0000313" key="3">
    <source>
        <dbReference type="EMBL" id="OZS43037.1"/>
    </source>
</evidence>
<evidence type="ECO:0000256" key="1">
    <source>
        <dbReference type="SAM" id="Coils"/>
    </source>
</evidence>
<dbReference type="EMBL" id="NOIF01000106">
    <property type="protein sequence ID" value="OZS43037.1"/>
    <property type="molecule type" value="Genomic_DNA"/>
</dbReference>
<name>A0ABX4FW93_9GAMM</name>
<proteinExistence type="predicted"/>
<keyword evidence="4" id="KW-1185">Reference proteome</keyword>
<comment type="caution">
    <text evidence="3">The sequence shown here is derived from an EMBL/GenBank/DDBJ whole genome shotgun (WGS) entry which is preliminary data.</text>
</comment>
<dbReference type="RefSeq" id="WP_094957714.1">
    <property type="nucleotide sequence ID" value="NZ_NOIF01000106.1"/>
</dbReference>
<reference evidence="3 4" key="1">
    <citation type="journal article" date="2016" name="Antonie Van Leeuwenhoek">
        <title>Photobacterium sanguinicancri sp. nov. isolated from marine animals.</title>
        <authorList>
            <person name="Gomez-Gil B."/>
            <person name="Roque A."/>
            <person name="Rotllant G."/>
            <person name="Romalde J.L."/>
            <person name="Doce A."/>
            <person name="Eggermont M."/>
            <person name="Defoirdt T."/>
        </authorList>
    </citation>
    <scope>NUCLEOTIDE SEQUENCE [LARGE SCALE GENOMIC DNA]</scope>
    <source>
        <strain evidence="3 4">CAIM 1827</strain>
    </source>
</reference>
<evidence type="ECO:0000256" key="2">
    <source>
        <dbReference type="SAM" id="MobiDB-lite"/>
    </source>
</evidence>
<evidence type="ECO:0000313" key="4">
    <source>
        <dbReference type="Proteomes" id="UP000215999"/>
    </source>
</evidence>
<feature type="compositionally biased region" description="Acidic residues" evidence="2">
    <location>
        <begin position="118"/>
        <end position="131"/>
    </location>
</feature>
<gene>
    <name evidence="3" type="ORF">ASV53_15375</name>
</gene>
<feature type="compositionally biased region" description="Acidic residues" evidence="2">
    <location>
        <begin position="93"/>
        <end position="102"/>
    </location>
</feature>
<sequence length="192" mass="22113">MIVKENGKSLSGKEKGQEYFVLFETWWDNIKSDPDAIKDVTHNYGKDNVTLNKSALGRIFKCDRKKFDTNSQIVQKISEIEAELRSLIAETLSDDNVQDEPEQINIKSDVKKPVQSDNTEDDPQDPDDEENTNAIIEYYKNEVARLNKELRRVEQREINLQARLDKVNGRFKRTRLVHSALTEMGVIIDGEA</sequence>
<accession>A0ABX4FW93</accession>
<dbReference type="Proteomes" id="UP000215999">
    <property type="component" value="Unassembled WGS sequence"/>
</dbReference>
<feature type="coiled-coil region" evidence="1">
    <location>
        <begin position="136"/>
        <end position="170"/>
    </location>
</feature>